<dbReference type="InterPro" id="IPR002110">
    <property type="entry name" value="Ankyrin_rpt"/>
</dbReference>
<reference evidence="5" key="1">
    <citation type="submission" date="2020-09" db="EMBL/GenBank/DDBJ databases">
        <title>Brevundimonas sp. LVF2 isolated from a puddle in Goettingen, Germany.</title>
        <authorList>
            <person name="Friedrich I."/>
            <person name="Klassen A."/>
            <person name="Hannes N."/>
            <person name="Schneider D."/>
            <person name="Hertel R."/>
            <person name="Daniel R."/>
        </authorList>
    </citation>
    <scope>NUCLEOTIDE SEQUENCE</scope>
    <source>
        <strain evidence="5">LVF2</strain>
    </source>
</reference>
<feature type="compositionally biased region" description="Low complexity" evidence="3">
    <location>
        <begin position="928"/>
        <end position="942"/>
    </location>
</feature>
<dbReference type="SMART" id="SM00248">
    <property type="entry name" value="ANK"/>
    <property type="match status" value="8"/>
</dbReference>
<evidence type="ECO:0000313" key="5">
    <source>
        <dbReference type="EMBL" id="QTC92584.1"/>
    </source>
</evidence>
<evidence type="ECO:0000313" key="6">
    <source>
        <dbReference type="Proteomes" id="UP000663918"/>
    </source>
</evidence>
<keyword evidence="2" id="KW-0040">ANK repeat</keyword>
<dbReference type="Gene3D" id="1.25.40.20">
    <property type="entry name" value="Ankyrin repeat-containing domain"/>
    <property type="match status" value="2"/>
</dbReference>
<evidence type="ECO:0000256" key="3">
    <source>
        <dbReference type="SAM" id="MobiDB-lite"/>
    </source>
</evidence>
<keyword evidence="1" id="KW-0677">Repeat</keyword>
<dbReference type="AlphaFoldDB" id="A0A975C502"/>
<dbReference type="KEGG" id="bgoe:IFJ75_06875"/>
<evidence type="ECO:0000256" key="4">
    <source>
        <dbReference type="SAM" id="SignalP"/>
    </source>
</evidence>
<keyword evidence="4" id="KW-0732">Signal</keyword>
<dbReference type="SUPFAM" id="SSF48403">
    <property type="entry name" value="Ankyrin repeat"/>
    <property type="match status" value="1"/>
</dbReference>
<proteinExistence type="predicted"/>
<evidence type="ECO:0000256" key="1">
    <source>
        <dbReference type="ARBA" id="ARBA00022737"/>
    </source>
</evidence>
<sequence length="968" mass="101951">MKIFKAVLPALCLAGCVAASPNAPPGPDAADPLMLAFSSRIETLEDRSRANDQTALIALSIVKAEGLRGVAVDPAGAAGLRRRGLAAGAPTQITQYIPGINGAPGRTNLIILPGHGFSSASLSRIDHCVTALKARSADTAAFFPDFALYDDDKALAAHEAAQAQAAETCGGAERYGTLSLLWDRGRPWGGRALPDCKEPRDRRCKALSDKIARLNARDPAAEAHAAVARGDARLGAFNSIGPMPQGWSQPGVDCKRWTREMVGKWHVNQDVVLPGDREHTSASVAFIAAYNRAVVTDPAFPWSDVCAETLVAPLDHYPGPVRRWTEAARSGDPARLAEVPAGQDINAPDALGLTALDWAMRRRDEPMAMALLDAGADPTRFDPDTPSPLALALSQKRVALARRLIDRGARMTGDPGVCDYGGPWGGGPDRSKNNGCSWAGMMIQAGAFDLLDAQAAAGGLDPVPPREIYIDTLPGARDPVVSIDPINELQSAFVAAVAAGDATVIDRLLPHVGHDLDNAEAPWSVFEPLITGGHEDLALRYARGRGADAARSEAEAVVWRAAAQGAQLQALLFLADYGAELNLLPADRLSGCAAAARVGDMEALLACVSEAGAIRTRLHAAIRAGDLAAVRSIVDAASDLNERAKVSQLSVAVRSGTAPMVQAILGRGARPIDVYPSRRTARYEGAFKARADAVLTAGATRPEDADGTSLVLVAARRGDAAMLRHLAEAGARNLVGALQTAGNLGNPPPGLPDDLFLRDRSIDNENLPNRAVDRDFRAFTLLAGETARAYGPQNLETAFAGAVYSGYNDAAEALIAAGFDLSRARNPARIWSNWSTLGTPCKPSTGRILIRERLSAVYPADDFTHWPPLHAVAVGCADARSTELLVREGGMAVNQIDVDGQTPLDRARRYRRPPTVAVLERLGGLGASQAAPADHAARQARLATEEDLDLVQGENDPDAPAPAAGGAH</sequence>
<dbReference type="PANTHER" id="PTHR24198:SF165">
    <property type="entry name" value="ANKYRIN REPEAT-CONTAINING PROTEIN-RELATED"/>
    <property type="match status" value="1"/>
</dbReference>
<feature type="region of interest" description="Disordered" evidence="3">
    <location>
        <begin position="928"/>
        <end position="968"/>
    </location>
</feature>
<feature type="signal peptide" evidence="4">
    <location>
        <begin position="1"/>
        <end position="19"/>
    </location>
</feature>
<dbReference type="RefSeq" id="WP_207931863.1">
    <property type="nucleotide sequence ID" value="NZ_CP062222.1"/>
</dbReference>
<gene>
    <name evidence="5" type="ORF">IFJ75_06875</name>
</gene>
<evidence type="ECO:0000256" key="2">
    <source>
        <dbReference type="ARBA" id="ARBA00023043"/>
    </source>
</evidence>
<organism evidence="5 6">
    <name type="scientific">Brevundimonas goettingensis</name>
    <dbReference type="NCBI Taxonomy" id="2774190"/>
    <lineage>
        <taxon>Bacteria</taxon>
        <taxon>Pseudomonadati</taxon>
        <taxon>Pseudomonadota</taxon>
        <taxon>Alphaproteobacteria</taxon>
        <taxon>Caulobacterales</taxon>
        <taxon>Caulobacteraceae</taxon>
        <taxon>Brevundimonas</taxon>
    </lineage>
</organism>
<dbReference type="PANTHER" id="PTHR24198">
    <property type="entry name" value="ANKYRIN REPEAT AND PROTEIN KINASE DOMAIN-CONTAINING PROTEIN"/>
    <property type="match status" value="1"/>
</dbReference>
<feature type="chain" id="PRO_5037193231" evidence="4">
    <location>
        <begin position="20"/>
        <end position="968"/>
    </location>
</feature>
<accession>A0A975C502</accession>
<dbReference type="EMBL" id="CP062222">
    <property type="protein sequence ID" value="QTC92584.1"/>
    <property type="molecule type" value="Genomic_DNA"/>
</dbReference>
<protein>
    <submittedName>
        <fullName evidence="5">Ankyrin repeat domain-containing protein</fullName>
    </submittedName>
</protein>
<keyword evidence="6" id="KW-1185">Reference proteome</keyword>
<dbReference type="Proteomes" id="UP000663918">
    <property type="component" value="Chromosome"/>
</dbReference>
<dbReference type="InterPro" id="IPR036770">
    <property type="entry name" value="Ankyrin_rpt-contain_sf"/>
</dbReference>
<name>A0A975C502_9CAUL</name>